<dbReference type="PANTHER" id="PTHR34703:SF1">
    <property type="entry name" value="ANTIPORTER SUBUNIT MNHG2-RELATED"/>
    <property type="match status" value="1"/>
</dbReference>
<organism evidence="2 3">
    <name type="scientific">Aurantimonas aggregata</name>
    <dbReference type="NCBI Taxonomy" id="2047720"/>
    <lineage>
        <taxon>Bacteria</taxon>
        <taxon>Pseudomonadati</taxon>
        <taxon>Pseudomonadota</taxon>
        <taxon>Alphaproteobacteria</taxon>
        <taxon>Hyphomicrobiales</taxon>
        <taxon>Aurantimonadaceae</taxon>
        <taxon>Aurantimonas</taxon>
    </lineage>
</organism>
<protein>
    <submittedName>
        <fullName evidence="2">Na+/H+ antiporter subunit G</fullName>
    </submittedName>
</protein>
<gene>
    <name evidence="2" type="ORF">GTW51_22815</name>
</gene>
<proteinExistence type="predicted"/>
<accession>A0A6L9MNP6</accession>
<keyword evidence="1" id="KW-1133">Transmembrane helix</keyword>
<dbReference type="InterPro" id="IPR005133">
    <property type="entry name" value="PhaG_MnhG_YufB"/>
</dbReference>
<keyword evidence="3" id="KW-1185">Reference proteome</keyword>
<keyword evidence="1" id="KW-0812">Transmembrane</keyword>
<evidence type="ECO:0000313" key="2">
    <source>
        <dbReference type="EMBL" id="NDV89477.1"/>
    </source>
</evidence>
<dbReference type="AlphaFoldDB" id="A0A6L9MNP6"/>
<evidence type="ECO:0000256" key="1">
    <source>
        <dbReference type="SAM" id="Phobius"/>
    </source>
</evidence>
<dbReference type="PANTHER" id="PTHR34703">
    <property type="entry name" value="ANTIPORTER SUBUNIT MNHG2-RELATED"/>
    <property type="match status" value="1"/>
</dbReference>
<evidence type="ECO:0000313" key="3">
    <source>
        <dbReference type="Proteomes" id="UP000476332"/>
    </source>
</evidence>
<reference evidence="2 3" key="1">
    <citation type="submission" date="2020-01" db="EMBL/GenBank/DDBJ databases">
        <title>Genomes of bacteria type strains.</title>
        <authorList>
            <person name="Chen J."/>
            <person name="Zhu S."/>
            <person name="Chen J."/>
        </authorList>
    </citation>
    <scope>NUCLEOTIDE SEQUENCE [LARGE SCALE GENOMIC DNA]</scope>
    <source>
        <strain evidence="2 3">KCTC 52919</strain>
    </source>
</reference>
<comment type="caution">
    <text evidence="2">The sequence shown here is derived from an EMBL/GenBank/DDBJ whole genome shotgun (WGS) entry which is preliminary data.</text>
</comment>
<dbReference type="Proteomes" id="UP000476332">
    <property type="component" value="Unassembled WGS sequence"/>
</dbReference>
<dbReference type="EMBL" id="JAAAMJ010000050">
    <property type="protein sequence ID" value="NDV89477.1"/>
    <property type="molecule type" value="Genomic_DNA"/>
</dbReference>
<name>A0A6L9MNP6_9HYPH</name>
<dbReference type="GO" id="GO:0015385">
    <property type="term" value="F:sodium:proton antiporter activity"/>
    <property type="evidence" value="ECO:0007669"/>
    <property type="project" value="TreeGrafter"/>
</dbReference>
<sequence>MTALGMVFFLAGTAGLIRFPDTFSRLHALTKADNVGLGCLIVGLAFQADDWTVIARLALIWGLAALAAGTTAQLVARSALLRRKP</sequence>
<keyword evidence="1" id="KW-0472">Membrane</keyword>
<feature type="transmembrane region" description="Helical" evidence="1">
    <location>
        <begin position="53"/>
        <end position="76"/>
    </location>
</feature>
<dbReference type="Pfam" id="PF03334">
    <property type="entry name" value="PhaG_MnhG_YufB"/>
    <property type="match status" value="1"/>
</dbReference>